<dbReference type="Proteomes" id="UP001187315">
    <property type="component" value="Unassembled WGS sequence"/>
</dbReference>
<dbReference type="Pfam" id="PF00041">
    <property type="entry name" value="fn3"/>
    <property type="match status" value="4"/>
</dbReference>
<dbReference type="SUPFAM" id="SSF49265">
    <property type="entry name" value="Fibronectin type III"/>
    <property type="match status" value="3"/>
</dbReference>
<feature type="region of interest" description="Disordered" evidence="19">
    <location>
        <begin position="1135"/>
        <end position="1179"/>
    </location>
</feature>
<evidence type="ECO:0000259" key="22">
    <source>
        <dbReference type="PROSITE" id="PS50835"/>
    </source>
</evidence>
<dbReference type="PROSITE" id="PS50853">
    <property type="entry name" value="FN3"/>
    <property type="match status" value="4"/>
</dbReference>
<dbReference type="SMART" id="SM00408">
    <property type="entry name" value="IGc2"/>
    <property type="match status" value="4"/>
</dbReference>
<dbReference type="InterPro" id="IPR036179">
    <property type="entry name" value="Ig-like_dom_sf"/>
</dbReference>
<evidence type="ECO:0000256" key="15">
    <source>
        <dbReference type="ARBA" id="ARBA00023319"/>
    </source>
</evidence>
<keyword evidence="14" id="KW-0325">Glycoprotein</keyword>
<evidence type="ECO:0000256" key="13">
    <source>
        <dbReference type="ARBA" id="ARBA00023157"/>
    </source>
</evidence>
<comment type="function">
    <text evidence="1">May play a role in anteroposterior axis elongation.</text>
</comment>
<feature type="domain" description="Ig-like" evidence="22">
    <location>
        <begin position="303"/>
        <end position="382"/>
    </location>
</feature>
<dbReference type="FunFam" id="2.60.40.10:FF:000551">
    <property type="entry name" value="Protogenin A"/>
    <property type="match status" value="1"/>
</dbReference>
<dbReference type="InterPro" id="IPR007110">
    <property type="entry name" value="Ig-like_dom"/>
</dbReference>
<dbReference type="Pfam" id="PF07679">
    <property type="entry name" value="I-set"/>
    <property type="match status" value="2"/>
</dbReference>
<feature type="domain" description="Ig-like" evidence="22">
    <location>
        <begin position="211"/>
        <end position="298"/>
    </location>
</feature>
<comment type="similarity">
    <text evidence="4">Belongs to the immunoglobulin superfamily. DCC family.</text>
</comment>
<dbReference type="Pfam" id="PF13927">
    <property type="entry name" value="Ig_3"/>
    <property type="match status" value="2"/>
</dbReference>
<evidence type="ECO:0000256" key="3">
    <source>
        <dbReference type="ARBA" id="ARBA00004236"/>
    </source>
</evidence>
<dbReference type="PANTHER" id="PTHR44170:SF47">
    <property type="entry name" value="PROTOGENIN"/>
    <property type="match status" value="1"/>
</dbReference>
<dbReference type="SUPFAM" id="SSF48726">
    <property type="entry name" value="Immunoglobulin"/>
    <property type="match status" value="4"/>
</dbReference>
<dbReference type="PANTHER" id="PTHR44170">
    <property type="entry name" value="PROTEIN SIDEKICK"/>
    <property type="match status" value="1"/>
</dbReference>
<proteinExistence type="inferred from homology"/>
<feature type="domain" description="Fibronectin type-III" evidence="23">
    <location>
        <begin position="859"/>
        <end position="954"/>
    </location>
</feature>
<evidence type="ECO:0000256" key="5">
    <source>
        <dbReference type="ARBA" id="ARBA00022473"/>
    </source>
</evidence>
<evidence type="ECO:0000256" key="11">
    <source>
        <dbReference type="ARBA" id="ARBA00022989"/>
    </source>
</evidence>
<keyword evidence="5" id="KW-0217">Developmental protein</keyword>
<dbReference type="SMART" id="SM00060">
    <property type="entry name" value="FN3"/>
    <property type="match status" value="5"/>
</dbReference>
<comment type="caution">
    <text evidence="24">The sequence shown here is derived from an EMBL/GenBank/DDBJ whole genome shotgun (WGS) entry which is preliminary data.</text>
</comment>
<keyword evidence="9 21" id="KW-0732">Signal</keyword>
<evidence type="ECO:0000256" key="19">
    <source>
        <dbReference type="SAM" id="MobiDB-lite"/>
    </source>
</evidence>
<evidence type="ECO:0000256" key="20">
    <source>
        <dbReference type="SAM" id="Phobius"/>
    </source>
</evidence>
<dbReference type="InterPro" id="IPR013783">
    <property type="entry name" value="Ig-like_fold"/>
</dbReference>
<evidence type="ECO:0000256" key="10">
    <source>
        <dbReference type="ARBA" id="ARBA00022737"/>
    </source>
</evidence>
<feature type="domain" description="Fibronectin type-III" evidence="23">
    <location>
        <begin position="397"/>
        <end position="491"/>
    </location>
</feature>
<dbReference type="InterPro" id="IPR013098">
    <property type="entry name" value="Ig_I-set"/>
</dbReference>
<evidence type="ECO:0000256" key="8">
    <source>
        <dbReference type="ARBA" id="ARBA00022692"/>
    </source>
</evidence>
<name>A0AA88MC25_TACVA</name>
<dbReference type="EMBL" id="JAVHJS010000015">
    <property type="protein sequence ID" value="KAK2834761.1"/>
    <property type="molecule type" value="Genomic_DNA"/>
</dbReference>
<feature type="domain" description="Ig-like" evidence="22">
    <location>
        <begin position="125"/>
        <end position="209"/>
    </location>
</feature>
<evidence type="ECO:0000256" key="7">
    <source>
        <dbReference type="ARBA" id="ARBA00022553"/>
    </source>
</evidence>
<evidence type="ECO:0000313" key="24">
    <source>
        <dbReference type="EMBL" id="KAK2834761.1"/>
    </source>
</evidence>
<evidence type="ECO:0000256" key="9">
    <source>
        <dbReference type="ARBA" id="ARBA00022729"/>
    </source>
</evidence>
<feature type="domain" description="Fibronectin type-III" evidence="23">
    <location>
        <begin position="493"/>
        <end position="592"/>
    </location>
</feature>
<dbReference type="CDD" id="cd00063">
    <property type="entry name" value="FN3"/>
    <property type="match status" value="5"/>
</dbReference>
<organism evidence="24 25">
    <name type="scientific">Tachysurus vachellii</name>
    <name type="common">Darkbarbel catfish</name>
    <name type="synonym">Pelteobagrus vachellii</name>
    <dbReference type="NCBI Taxonomy" id="175792"/>
    <lineage>
        <taxon>Eukaryota</taxon>
        <taxon>Metazoa</taxon>
        <taxon>Chordata</taxon>
        <taxon>Craniata</taxon>
        <taxon>Vertebrata</taxon>
        <taxon>Euteleostomi</taxon>
        <taxon>Actinopterygii</taxon>
        <taxon>Neopterygii</taxon>
        <taxon>Teleostei</taxon>
        <taxon>Ostariophysi</taxon>
        <taxon>Siluriformes</taxon>
        <taxon>Bagridae</taxon>
        <taxon>Tachysurus</taxon>
    </lineage>
</organism>
<keyword evidence="25" id="KW-1185">Reference proteome</keyword>
<dbReference type="InterPro" id="IPR003599">
    <property type="entry name" value="Ig_sub"/>
</dbReference>
<keyword evidence="8 20" id="KW-0812">Transmembrane</keyword>
<keyword evidence="12 20" id="KW-0472">Membrane</keyword>
<dbReference type="FunFam" id="2.60.40.10:FF:000273">
    <property type="entry name" value="contactin-3 isoform X1"/>
    <property type="match status" value="1"/>
</dbReference>
<evidence type="ECO:0000256" key="2">
    <source>
        <dbReference type="ARBA" id="ARBA00004167"/>
    </source>
</evidence>
<evidence type="ECO:0000256" key="4">
    <source>
        <dbReference type="ARBA" id="ARBA00009588"/>
    </source>
</evidence>
<dbReference type="GO" id="GO:0098609">
    <property type="term" value="P:cell-cell adhesion"/>
    <property type="evidence" value="ECO:0007669"/>
    <property type="project" value="TreeGrafter"/>
</dbReference>
<evidence type="ECO:0000256" key="14">
    <source>
        <dbReference type="ARBA" id="ARBA00023180"/>
    </source>
</evidence>
<feature type="compositionally biased region" description="Polar residues" evidence="19">
    <location>
        <begin position="1150"/>
        <end position="1167"/>
    </location>
</feature>
<feature type="compositionally biased region" description="Low complexity" evidence="19">
    <location>
        <begin position="1137"/>
        <end position="1149"/>
    </location>
</feature>
<dbReference type="FunFam" id="2.60.40.10:FF:000189">
    <property type="entry name" value="Neogenin isoform 3"/>
    <property type="match status" value="1"/>
</dbReference>
<dbReference type="GO" id="GO:0005886">
    <property type="term" value="C:plasma membrane"/>
    <property type="evidence" value="ECO:0007669"/>
    <property type="project" value="UniProtKB-SubCell"/>
</dbReference>
<keyword evidence="6" id="KW-1003">Cell membrane</keyword>
<accession>A0AA88MC25</accession>
<dbReference type="SMART" id="SM00409">
    <property type="entry name" value="IG"/>
    <property type="match status" value="4"/>
</dbReference>
<protein>
    <recommendedName>
        <fullName evidence="16">Immunoglobulin superfamily DCC subclass member 4</fullName>
    </recommendedName>
    <alternativeName>
        <fullName evidence="18">Neighbor of punc e11</fullName>
    </alternativeName>
    <alternativeName>
        <fullName evidence="17">Protein DDM36</fullName>
    </alternativeName>
</protein>
<feature type="domain" description="Fibronectin type-III" evidence="23">
    <location>
        <begin position="761"/>
        <end position="854"/>
    </location>
</feature>
<feature type="signal peptide" evidence="21">
    <location>
        <begin position="1"/>
        <end position="26"/>
    </location>
</feature>
<sequence length="1249" mass="138113">MELFGRNRCQQRLILCWVLFLPVVFCFSELSFVTEPNDKRASQDDQVVMDCLAQGEPPVDVRWLKNGAEVLESDHIRFLPNGSLYMSSVSRGVEQSDEGLYQCLARNKYGAILSQKAHLTITSISSFVTQPSPVVVNQGSVARFVCSVNANPPAIITWEVNQKRLPLETERIVVLPNGVLQIHEVKMKDAGLYCCVASNTAMSGPRPLMKPQIIAGPQNISVSLHQTVVLECVAEGNPRPLVSWSRADSKPIDVFGVKVMGNGNLVISNVKAHHSGVYVCRATTPRTRNYTTAAANLTVLVPPSMVEKPESQTRPRAGTARFSCQAEGMPAPRIKWLKNGEAIQSNGRIKMYNSKLVITQIIPEDDAIYQCQAENSQGSVLSMARLIVVMSEDRPSAPRNIHAETISSSAILLAWERPQYNADKIIAYSVHYMKAEGLNNEEYQAVIGNDTTSHIVDDLEPACNYTFYIVAYMPMGASRMSEQVTRHTLEDVPVRTPELSLTSRSPSDILVSWQPLPAKLSRGRVAAYRLSFRTAADEQVSSVELPGNGENSTQYLLQDLQPDTIYLLRIEVSTRVGWSQPSAWSSHRTPKTSKATVPSAPNLELEPFNCTSVSVRWHPAPSDAVIQGYKLSWHPDGQSESSNVQLRPQDYQYTIAALVTNPLLVSKVTTQMCLPSFSHPCPLAYRGCLLFEGVAEAWETFLPLQLDTKAQTKAWGMDPRRKYHVKLLAFSAHGDGYQAHQIVSTTGCPSSPNRRLATLPAPDHVHGQTNSSSSVSLSWGRPAFSSGKSVSYTVRYGPVAPYNASAVRYLQTNEQTGRVEGLMSNTRYEFAVRLHMDHMSSPWSSPIYLRTLLEAPSSPPLGVRASLIEEDTALVSWREPEQPNLTVSHYTVLYAPQRAWLAGHWQVLQREGSNTMALLEKLEPGNVYLVKISASNQAGDGPFSVTVELPVLRGKTHPVKNPRHTYSQTKTIGGVYRFDEKSMTGITIGVCIALACIITCIFILITKSKTRNSSTSKTNGQMSGEVVHNVVPQANHLRPENVEVLVPMMGNHYVDSKGGAALIINRDGPIVSSRRDRQARKWNIFRCAEKHTPKNIQAVERGCFYEVGKMVLQYEQEHGGTCVQPSSLQVFYRPLGESESSQSSENSGETADSGNFSQDETEPNGSNERMEKRKNHTTQPVYETSLHILHLRLCCSSGNGAEFSLCAKEFLSNDDDTFQHALKTFSDLFTKPPDDFTETSQSSGSFSGI</sequence>
<keyword evidence="15" id="KW-0393">Immunoglobulin domain</keyword>
<dbReference type="InterPro" id="IPR036116">
    <property type="entry name" value="FN3_sf"/>
</dbReference>
<evidence type="ECO:0000256" key="6">
    <source>
        <dbReference type="ARBA" id="ARBA00022475"/>
    </source>
</evidence>
<dbReference type="FunFam" id="2.60.40.10:FF:000828">
    <property type="entry name" value="Protogenin"/>
    <property type="match status" value="1"/>
</dbReference>
<dbReference type="InterPro" id="IPR003961">
    <property type="entry name" value="FN3_dom"/>
</dbReference>
<keyword evidence="10" id="KW-0677">Repeat</keyword>
<reference evidence="24" key="1">
    <citation type="submission" date="2023-08" db="EMBL/GenBank/DDBJ databases">
        <title>Pelteobagrus vachellii genome.</title>
        <authorList>
            <person name="Liu H."/>
        </authorList>
    </citation>
    <scope>NUCLEOTIDE SEQUENCE</scope>
    <source>
        <strain evidence="24">PRFRI_2022a</strain>
        <tissue evidence="24">Muscle</tissue>
    </source>
</reference>
<evidence type="ECO:0000256" key="21">
    <source>
        <dbReference type="SAM" id="SignalP"/>
    </source>
</evidence>
<evidence type="ECO:0000256" key="18">
    <source>
        <dbReference type="ARBA" id="ARBA00080617"/>
    </source>
</evidence>
<dbReference type="InterPro" id="IPR003598">
    <property type="entry name" value="Ig_sub2"/>
</dbReference>
<dbReference type="AlphaFoldDB" id="A0AA88MC25"/>
<dbReference type="FunFam" id="2.60.40.10:FF:000299">
    <property type="entry name" value="protogenin isoform X2"/>
    <property type="match status" value="1"/>
</dbReference>
<evidence type="ECO:0000256" key="17">
    <source>
        <dbReference type="ARBA" id="ARBA00076854"/>
    </source>
</evidence>
<dbReference type="Gene3D" id="2.60.40.10">
    <property type="entry name" value="Immunoglobulins"/>
    <property type="match status" value="9"/>
</dbReference>
<comment type="subcellular location">
    <subcellularLocation>
        <location evidence="3">Cell membrane</location>
    </subcellularLocation>
    <subcellularLocation>
        <location evidence="2">Membrane</location>
        <topology evidence="2">Single-pass membrane protein</topology>
    </subcellularLocation>
</comment>
<dbReference type="PROSITE" id="PS50835">
    <property type="entry name" value="IG_LIKE"/>
    <property type="match status" value="4"/>
</dbReference>
<feature type="domain" description="Ig-like" evidence="22">
    <location>
        <begin position="22"/>
        <end position="120"/>
    </location>
</feature>
<evidence type="ECO:0000313" key="25">
    <source>
        <dbReference type="Proteomes" id="UP001187315"/>
    </source>
</evidence>
<feature type="transmembrane region" description="Helical" evidence="20">
    <location>
        <begin position="986"/>
        <end position="1005"/>
    </location>
</feature>
<evidence type="ECO:0000256" key="16">
    <source>
        <dbReference type="ARBA" id="ARBA00067435"/>
    </source>
</evidence>
<dbReference type="CDD" id="cd00096">
    <property type="entry name" value="Ig"/>
    <property type="match status" value="1"/>
</dbReference>
<evidence type="ECO:0000259" key="23">
    <source>
        <dbReference type="PROSITE" id="PS50853"/>
    </source>
</evidence>
<feature type="chain" id="PRO_5041715692" description="Immunoglobulin superfamily DCC subclass member 4" evidence="21">
    <location>
        <begin position="27"/>
        <end position="1249"/>
    </location>
</feature>
<gene>
    <name evidence="24" type="ORF">Q7C36_015462</name>
</gene>
<keyword evidence="7" id="KW-0597">Phosphoprotein</keyword>
<dbReference type="FunFam" id="2.60.40.10:FF:000455">
    <property type="entry name" value="Protogenin A"/>
    <property type="match status" value="1"/>
</dbReference>
<keyword evidence="11 20" id="KW-1133">Transmembrane helix</keyword>
<evidence type="ECO:0000256" key="1">
    <source>
        <dbReference type="ARBA" id="ARBA00002140"/>
    </source>
</evidence>
<evidence type="ECO:0000256" key="12">
    <source>
        <dbReference type="ARBA" id="ARBA00023136"/>
    </source>
</evidence>
<keyword evidence="13" id="KW-1015">Disulfide bond</keyword>